<dbReference type="InterPro" id="IPR036873">
    <property type="entry name" value="Rhodanese-like_dom_sf"/>
</dbReference>
<dbReference type="Pfam" id="PF00581">
    <property type="entry name" value="Rhodanese"/>
    <property type="match status" value="1"/>
</dbReference>
<accession>A0A399DQJ9</accession>
<dbReference type="PROSITE" id="PS50206">
    <property type="entry name" value="RHODANESE_3"/>
    <property type="match status" value="1"/>
</dbReference>
<evidence type="ECO:0000313" key="3">
    <source>
        <dbReference type="EMBL" id="RIH74247.1"/>
    </source>
</evidence>
<dbReference type="SMART" id="SM00450">
    <property type="entry name" value="RHOD"/>
    <property type="match status" value="1"/>
</dbReference>
<dbReference type="Proteomes" id="UP000265715">
    <property type="component" value="Unassembled WGS sequence"/>
</dbReference>
<keyword evidence="4" id="KW-1185">Reference proteome</keyword>
<organism evidence="3 4">
    <name type="scientific">Calidithermus terrae</name>
    <dbReference type="NCBI Taxonomy" id="1408545"/>
    <lineage>
        <taxon>Bacteria</taxon>
        <taxon>Thermotogati</taxon>
        <taxon>Deinococcota</taxon>
        <taxon>Deinococci</taxon>
        <taxon>Thermales</taxon>
        <taxon>Thermaceae</taxon>
        <taxon>Calidithermus</taxon>
    </lineage>
</organism>
<name>A0A399DQJ9_9DEIN</name>
<feature type="compositionally biased region" description="Low complexity" evidence="1">
    <location>
        <begin position="10"/>
        <end position="25"/>
    </location>
</feature>
<dbReference type="SUPFAM" id="SSF52821">
    <property type="entry name" value="Rhodanese/Cell cycle control phosphatase"/>
    <property type="match status" value="1"/>
</dbReference>
<protein>
    <submittedName>
        <fullName evidence="3">Putative adenylyltransferase/sulfurtransferase MoeZ</fullName>
    </submittedName>
</protein>
<evidence type="ECO:0000256" key="1">
    <source>
        <dbReference type="SAM" id="MobiDB-lite"/>
    </source>
</evidence>
<evidence type="ECO:0000313" key="4">
    <source>
        <dbReference type="Proteomes" id="UP000265715"/>
    </source>
</evidence>
<reference evidence="3 4" key="1">
    <citation type="submission" date="2018-08" db="EMBL/GenBank/DDBJ databases">
        <title>Meiothermus terrae DSM 26712 genome sequencing project.</title>
        <authorList>
            <person name="Da Costa M.S."/>
            <person name="Albuquerque L."/>
            <person name="Raposo P."/>
            <person name="Froufe H.J.C."/>
            <person name="Barroso C.S."/>
            <person name="Egas C."/>
        </authorList>
    </citation>
    <scope>NUCLEOTIDE SEQUENCE [LARGE SCALE GENOMIC DNA]</scope>
    <source>
        <strain evidence="3 4">DSM 26712</strain>
    </source>
</reference>
<keyword evidence="3" id="KW-0548">Nucleotidyltransferase</keyword>
<dbReference type="PANTHER" id="PTHR43031">
    <property type="entry name" value="FAD-DEPENDENT OXIDOREDUCTASE"/>
    <property type="match status" value="1"/>
</dbReference>
<sequence length="168" mass="18105">MEKMPPYEIRGQAQQAPGGRQGRAPMGRLRSFLARRARGFPPCRVTPWLLAVLAALALLNGCAPEPGYKDVSVQELRAAREPGRVVLDVREPHEHAEGHVPGSTLLPLGQVAARAGQLPKDAPVYVICRSGNRSAQASRTLAGLGFKDVRNVQGGILAWQSAGYPLER</sequence>
<evidence type="ECO:0000259" key="2">
    <source>
        <dbReference type="PROSITE" id="PS50206"/>
    </source>
</evidence>
<dbReference type="EMBL" id="QXDL01000433">
    <property type="protein sequence ID" value="RIH74247.1"/>
    <property type="molecule type" value="Genomic_DNA"/>
</dbReference>
<comment type="caution">
    <text evidence="3">The sequence shown here is derived from an EMBL/GenBank/DDBJ whole genome shotgun (WGS) entry which is preliminary data.</text>
</comment>
<dbReference type="Gene3D" id="3.40.250.10">
    <property type="entry name" value="Rhodanese-like domain"/>
    <property type="match status" value="1"/>
</dbReference>
<dbReference type="CDD" id="cd00158">
    <property type="entry name" value="RHOD"/>
    <property type="match status" value="1"/>
</dbReference>
<dbReference type="InterPro" id="IPR050229">
    <property type="entry name" value="GlpE_sulfurtransferase"/>
</dbReference>
<keyword evidence="3" id="KW-0808">Transferase</keyword>
<feature type="region of interest" description="Disordered" evidence="1">
    <location>
        <begin position="1"/>
        <end position="25"/>
    </location>
</feature>
<gene>
    <name evidence="3" type="primary">moeZ_2</name>
    <name evidence="3" type="ORF">Mterra_04101</name>
</gene>
<dbReference type="AlphaFoldDB" id="A0A399DQJ9"/>
<feature type="domain" description="Rhodanese" evidence="2">
    <location>
        <begin position="80"/>
        <end position="168"/>
    </location>
</feature>
<dbReference type="InterPro" id="IPR001763">
    <property type="entry name" value="Rhodanese-like_dom"/>
</dbReference>
<dbReference type="PANTHER" id="PTHR43031:SF1">
    <property type="entry name" value="PYRIDINE NUCLEOTIDE-DISULPHIDE OXIDOREDUCTASE"/>
    <property type="match status" value="1"/>
</dbReference>
<proteinExistence type="predicted"/>
<dbReference type="GO" id="GO:0016779">
    <property type="term" value="F:nucleotidyltransferase activity"/>
    <property type="evidence" value="ECO:0007669"/>
    <property type="project" value="UniProtKB-KW"/>
</dbReference>